<sequence>MDRTLLVIKPDGVKRGLVGEITGRFERLGLIIVGMKMIWVGNEIAARHYNKDEEWLRKVGTDMLKFYEENGKDPGENLGTKDELELGKKVQGWLFDYVTEGPVVAMVMEGPHVVEIVRKHIGAMNPSDSPAGTIRGDLGHDASDVANFGGRSVRNLVHSSGNKEEAEFEIKLWFKESELHDCDKD</sequence>
<organism evidence="8 9">
    <name type="scientific">Candidatus Blackburnbacteria bacterium RIFCSPLOWO2_01_FULL_40_20</name>
    <dbReference type="NCBI Taxonomy" id="1797519"/>
    <lineage>
        <taxon>Bacteria</taxon>
        <taxon>Candidatus Blackburniibacteriota</taxon>
    </lineage>
</organism>
<evidence type="ECO:0000256" key="1">
    <source>
        <dbReference type="ARBA" id="ARBA00001946"/>
    </source>
</evidence>
<protein>
    <recommendedName>
        <fullName evidence="3">nucleoside-diphosphate kinase</fullName>
        <ecNumber evidence="3">2.7.4.6</ecNumber>
    </recommendedName>
</protein>
<evidence type="ECO:0000256" key="5">
    <source>
        <dbReference type="ARBA" id="ARBA00022777"/>
    </source>
</evidence>
<dbReference type="PANTHER" id="PTHR11349">
    <property type="entry name" value="NUCLEOSIDE DIPHOSPHATE KINASE"/>
    <property type="match status" value="1"/>
</dbReference>
<dbReference type="InterPro" id="IPR036850">
    <property type="entry name" value="NDK-like_dom_sf"/>
</dbReference>
<evidence type="ECO:0000259" key="7">
    <source>
        <dbReference type="SMART" id="SM00562"/>
    </source>
</evidence>
<evidence type="ECO:0000256" key="3">
    <source>
        <dbReference type="ARBA" id="ARBA00012966"/>
    </source>
</evidence>
<dbReference type="EMBL" id="MHCC01000024">
    <property type="protein sequence ID" value="OGY12794.1"/>
    <property type="molecule type" value="Genomic_DNA"/>
</dbReference>
<gene>
    <name evidence="8" type="ORF">A3A77_02870</name>
</gene>
<evidence type="ECO:0000313" key="9">
    <source>
        <dbReference type="Proteomes" id="UP000178659"/>
    </source>
</evidence>
<keyword evidence="5 8" id="KW-0418">Kinase</keyword>
<reference evidence="8 9" key="1">
    <citation type="journal article" date="2016" name="Nat. Commun.">
        <title>Thousands of microbial genomes shed light on interconnected biogeochemical processes in an aquifer system.</title>
        <authorList>
            <person name="Anantharaman K."/>
            <person name="Brown C.T."/>
            <person name="Hug L.A."/>
            <person name="Sharon I."/>
            <person name="Castelle C.J."/>
            <person name="Probst A.J."/>
            <person name="Thomas B.C."/>
            <person name="Singh A."/>
            <person name="Wilkins M.J."/>
            <person name="Karaoz U."/>
            <person name="Brodie E.L."/>
            <person name="Williams K.H."/>
            <person name="Hubbard S.S."/>
            <person name="Banfield J.F."/>
        </authorList>
    </citation>
    <scope>NUCLEOTIDE SEQUENCE [LARGE SCALE GENOMIC DNA]</scope>
</reference>
<evidence type="ECO:0000313" key="8">
    <source>
        <dbReference type="EMBL" id="OGY12794.1"/>
    </source>
</evidence>
<name>A0A1G1VBF9_9BACT</name>
<comment type="cofactor">
    <cofactor evidence="1">
        <name>Mg(2+)</name>
        <dbReference type="ChEBI" id="CHEBI:18420"/>
    </cofactor>
</comment>
<dbReference type="SMART" id="SM00562">
    <property type="entry name" value="NDK"/>
    <property type="match status" value="1"/>
</dbReference>
<comment type="caution">
    <text evidence="6">Lacks conserved residue(s) required for the propagation of feature annotation.</text>
</comment>
<evidence type="ECO:0000256" key="2">
    <source>
        <dbReference type="ARBA" id="ARBA00008142"/>
    </source>
</evidence>
<dbReference type="Gene3D" id="3.30.70.141">
    <property type="entry name" value="Nucleoside diphosphate kinase-like domain"/>
    <property type="match status" value="1"/>
</dbReference>
<comment type="similarity">
    <text evidence="2 6">Belongs to the NDK family.</text>
</comment>
<dbReference type="GO" id="GO:0004550">
    <property type="term" value="F:nucleoside diphosphate kinase activity"/>
    <property type="evidence" value="ECO:0007669"/>
    <property type="project" value="UniProtKB-EC"/>
</dbReference>
<proteinExistence type="inferred from homology"/>
<evidence type="ECO:0000256" key="6">
    <source>
        <dbReference type="PROSITE-ProRule" id="PRU00706"/>
    </source>
</evidence>
<dbReference type="InterPro" id="IPR034907">
    <property type="entry name" value="NDK-like_dom"/>
</dbReference>
<dbReference type="Pfam" id="PF00334">
    <property type="entry name" value="NDK"/>
    <property type="match status" value="2"/>
</dbReference>
<dbReference type="PROSITE" id="PS51374">
    <property type="entry name" value="NDPK_LIKE"/>
    <property type="match status" value="1"/>
</dbReference>
<dbReference type="AlphaFoldDB" id="A0A1G1VBF9"/>
<accession>A0A1G1VBF9</accession>
<dbReference type="Proteomes" id="UP000178659">
    <property type="component" value="Unassembled WGS sequence"/>
</dbReference>
<feature type="domain" description="Nucleoside diphosphate kinase-like" evidence="7">
    <location>
        <begin position="1"/>
        <end position="181"/>
    </location>
</feature>
<comment type="caution">
    <text evidence="8">The sequence shown here is derived from an EMBL/GenBank/DDBJ whole genome shotgun (WGS) entry which is preliminary data.</text>
</comment>
<dbReference type="EC" id="2.7.4.6" evidence="3"/>
<keyword evidence="4" id="KW-0808">Transferase</keyword>
<dbReference type="SUPFAM" id="SSF54919">
    <property type="entry name" value="Nucleoside diphosphate kinase, NDK"/>
    <property type="match status" value="1"/>
</dbReference>
<evidence type="ECO:0000256" key="4">
    <source>
        <dbReference type="ARBA" id="ARBA00022679"/>
    </source>
</evidence>